<organism evidence="1 2">
    <name type="scientific">Candidatus Niyogibacteria bacterium RIFCSPLOWO2_12_FULL_41_13</name>
    <dbReference type="NCBI Taxonomy" id="1801726"/>
    <lineage>
        <taxon>Bacteria</taxon>
        <taxon>Candidatus Niyogiibacteriota</taxon>
    </lineage>
</organism>
<dbReference type="STRING" id="1801726.A3H02_02465"/>
<accession>A0A1G2F0T8</accession>
<sequence length="91" mass="10558">MLYFCFYDIIKMEVLKKEGDMERYIVGLPDGRVFEQGAEMSFKTQEGRFLKGSCLEIYGEEALVGIPIESTNKRCYRWWRVPLTSVLSSSS</sequence>
<evidence type="ECO:0000313" key="2">
    <source>
        <dbReference type="Proteomes" id="UP000176787"/>
    </source>
</evidence>
<evidence type="ECO:0000313" key="1">
    <source>
        <dbReference type="EMBL" id="OGZ31547.1"/>
    </source>
</evidence>
<name>A0A1G2F0T8_9BACT</name>
<dbReference type="AlphaFoldDB" id="A0A1G2F0T8"/>
<gene>
    <name evidence="1" type="ORF">A3H02_02465</name>
</gene>
<reference evidence="1 2" key="1">
    <citation type="journal article" date="2016" name="Nat. Commun.">
        <title>Thousands of microbial genomes shed light on interconnected biogeochemical processes in an aquifer system.</title>
        <authorList>
            <person name="Anantharaman K."/>
            <person name="Brown C.T."/>
            <person name="Hug L.A."/>
            <person name="Sharon I."/>
            <person name="Castelle C.J."/>
            <person name="Probst A.J."/>
            <person name="Thomas B.C."/>
            <person name="Singh A."/>
            <person name="Wilkins M.J."/>
            <person name="Karaoz U."/>
            <person name="Brodie E.L."/>
            <person name="Williams K.H."/>
            <person name="Hubbard S.S."/>
            <person name="Banfield J.F."/>
        </authorList>
    </citation>
    <scope>NUCLEOTIDE SEQUENCE [LARGE SCALE GENOMIC DNA]</scope>
</reference>
<dbReference type="Proteomes" id="UP000176787">
    <property type="component" value="Unassembled WGS sequence"/>
</dbReference>
<proteinExistence type="predicted"/>
<comment type="caution">
    <text evidence="1">The sequence shown here is derived from an EMBL/GenBank/DDBJ whole genome shotgun (WGS) entry which is preliminary data.</text>
</comment>
<protein>
    <submittedName>
        <fullName evidence="1">Uncharacterized protein</fullName>
    </submittedName>
</protein>
<dbReference type="EMBL" id="MHMS01000025">
    <property type="protein sequence ID" value="OGZ31547.1"/>
    <property type="molecule type" value="Genomic_DNA"/>
</dbReference>